<dbReference type="PANTHER" id="PTHR30408">
    <property type="entry name" value="TYPE-1 RESTRICTION ENZYME ECOKI SPECIFICITY PROTEIN"/>
    <property type="match status" value="1"/>
</dbReference>
<dbReference type="EMBL" id="JACVXB010000015">
    <property type="protein sequence ID" value="MBD0833748.1"/>
    <property type="molecule type" value="Genomic_DNA"/>
</dbReference>
<dbReference type="GO" id="GO:0009307">
    <property type="term" value="P:DNA restriction-modification system"/>
    <property type="evidence" value="ECO:0007669"/>
    <property type="project" value="UniProtKB-KW"/>
</dbReference>
<sequence>MINVILNDIIDIISGGTPKTSVDEYWKDGTVGWLSVNDFNNDNRFVYNSEKKITKLGVEKSNTKYLDKGDIIISARGTVGALAQIGNPMCFNQSCFGIRGKKNIVDTDFLYYSLKNYVRNIIKRSQGSVFNTINLASFKLMELKIPKSISYQKQIAKILSDLDAKIEVNNKINQELEALAKTLYDYWFVQFDFPDANGKPYKSSGGKMVYNEVLKREIPEGWGVTTLSNWIEHDKSGDWGKEEEQGNYTEKVSCIRGADLNGLNGKGEVKAPERFILKKNAHKILEIGDFIVEISGGSPTQSTGRMAFITAETLHRFENPLICSNFCKAVTLKEVHALYNFAYLWNKIYDAGVLFGWEGKTSGIKNLLFESFVTNYEVEKPSEEVMKLFYEKAKPIHAQIQKNLQQNQKLAELRDWLLPMLMNGQVTVSEAKEELGMVAEAGAAYERDKEAIDSLFDKINYDYEVGVVVLLTRQILDRTYGKKYVHKMLSNIQFLEELPVFKDLAFKENGWGMHSKVLDKTIANQKYVYFEDLGNERSVLNFNFKHIKEVSIWMQKDDYSKDFVLKVENMLKIYQKSLINKDMDRIELFNTVLECMAVLETDDFEAVRRKMGSWKMHEEGYATKEDKFTPYETQLMIDFIKDL</sequence>
<name>A0A8J6Q986_9FLAO</name>
<dbReference type="CDD" id="cd17243">
    <property type="entry name" value="RMtype1_S_AchA6I-TRD2-CR2_like"/>
    <property type="match status" value="1"/>
</dbReference>
<accession>A0A8J6Q986</accession>
<protein>
    <submittedName>
        <fullName evidence="5">Restriction endonuclease subunit S</fullName>
    </submittedName>
</protein>
<comment type="similarity">
    <text evidence="1">Belongs to the type-I restriction system S methylase family.</text>
</comment>
<keyword evidence="3" id="KW-0238">DNA-binding</keyword>
<dbReference type="GO" id="GO:0004519">
    <property type="term" value="F:endonuclease activity"/>
    <property type="evidence" value="ECO:0007669"/>
    <property type="project" value="UniProtKB-KW"/>
</dbReference>
<dbReference type="Gene3D" id="3.90.220.20">
    <property type="entry name" value="DNA methylase specificity domains"/>
    <property type="match status" value="2"/>
</dbReference>
<dbReference type="SUPFAM" id="SSF116734">
    <property type="entry name" value="DNA methylase specificity domain"/>
    <property type="match status" value="2"/>
</dbReference>
<evidence type="ECO:0000256" key="2">
    <source>
        <dbReference type="ARBA" id="ARBA00022747"/>
    </source>
</evidence>
<gene>
    <name evidence="5" type="ORF">ICJ83_16580</name>
</gene>
<evidence type="ECO:0000313" key="6">
    <source>
        <dbReference type="Proteomes" id="UP000600588"/>
    </source>
</evidence>
<proteinExistence type="inferred from homology"/>
<evidence type="ECO:0000259" key="4">
    <source>
        <dbReference type="Pfam" id="PF01420"/>
    </source>
</evidence>
<dbReference type="InterPro" id="IPR044946">
    <property type="entry name" value="Restrct_endonuc_typeI_TRD_sf"/>
</dbReference>
<evidence type="ECO:0000256" key="3">
    <source>
        <dbReference type="ARBA" id="ARBA00023125"/>
    </source>
</evidence>
<dbReference type="RefSeq" id="WP_188231528.1">
    <property type="nucleotide sequence ID" value="NZ_JACVXB010000015.1"/>
</dbReference>
<feature type="domain" description="Type I restriction modification DNA specificity" evidence="4">
    <location>
        <begin position="6"/>
        <end position="178"/>
    </location>
</feature>
<dbReference type="AlphaFoldDB" id="A0A8J6Q986"/>
<dbReference type="Gene3D" id="1.10.287.1120">
    <property type="entry name" value="Bipartite methylase S protein"/>
    <property type="match status" value="1"/>
</dbReference>
<evidence type="ECO:0000256" key="1">
    <source>
        <dbReference type="ARBA" id="ARBA00010923"/>
    </source>
</evidence>
<dbReference type="Proteomes" id="UP000600588">
    <property type="component" value="Unassembled WGS sequence"/>
</dbReference>
<dbReference type="GO" id="GO:0003677">
    <property type="term" value="F:DNA binding"/>
    <property type="evidence" value="ECO:0007669"/>
    <property type="project" value="UniProtKB-KW"/>
</dbReference>
<keyword evidence="2" id="KW-0680">Restriction system</keyword>
<keyword evidence="5" id="KW-0378">Hydrolase</keyword>
<comment type="caution">
    <text evidence="5">The sequence shown here is derived from an EMBL/GenBank/DDBJ whole genome shotgun (WGS) entry which is preliminary data.</text>
</comment>
<dbReference type="InterPro" id="IPR052021">
    <property type="entry name" value="Type-I_RS_S_subunit"/>
</dbReference>
<dbReference type="PANTHER" id="PTHR30408:SF13">
    <property type="entry name" value="TYPE I RESTRICTION ENZYME HINDI SPECIFICITY SUBUNIT"/>
    <property type="match status" value="1"/>
</dbReference>
<dbReference type="Pfam" id="PF01420">
    <property type="entry name" value="Methylase_S"/>
    <property type="match status" value="1"/>
</dbReference>
<keyword evidence="5" id="KW-0255">Endonuclease</keyword>
<keyword evidence="5" id="KW-0540">Nuclease</keyword>
<dbReference type="InterPro" id="IPR000055">
    <property type="entry name" value="Restrct_endonuc_typeI_TRD"/>
</dbReference>
<reference evidence="5 6" key="1">
    <citation type="submission" date="2020-09" db="EMBL/GenBank/DDBJ databases">
        <title>TT11 complete genome.</title>
        <authorList>
            <person name="Wu Z."/>
        </authorList>
    </citation>
    <scope>NUCLEOTIDE SEQUENCE [LARGE SCALE GENOMIC DNA]</scope>
    <source>
        <strain evidence="5 6">TT11</strain>
    </source>
</reference>
<organism evidence="5 6">
    <name type="scientific">Aestuariibaculum sediminum</name>
    <dbReference type="NCBI Taxonomy" id="2770637"/>
    <lineage>
        <taxon>Bacteria</taxon>
        <taxon>Pseudomonadati</taxon>
        <taxon>Bacteroidota</taxon>
        <taxon>Flavobacteriia</taxon>
        <taxon>Flavobacteriales</taxon>
        <taxon>Flavobacteriaceae</taxon>
    </lineage>
</organism>
<keyword evidence="6" id="KW-1185">Reference proteome</keyword>
<evidence type="ECO:0000313" key="5">
    <source>
        <dbReference type="EMBL" id="MBD0833748.1"/>
    </source>
</evidence>